<dbReference type="AlphaFoldDB" id="A0A0A9CYZ6"/>
<organism evidence="1">
    <name type="scientific">Arundo donax</name>
    <name type="common">Giant reed</name>
    <name type="synonym">Donax arundinaceus</name>
    <dbReference type="NCBI Taxonomy" id="35708"/>
    <lineage>
        <taxon>Eukaryota</taxon>
        <taxon>Viridiplantae</taxon>
        <taxon>Streptophyta</taxon>
        <taxon>Embryophyta</taxon>
        <taxon>Tracheophyta</taxon>
        <taxon>Spermatophyta</taxon>
        <taxon>Magnoliopsida</taxon>
        <taxon>Liliopsida</taxon>
        <taxon>Poales</taxon>
        <taxon>Poaceae</taxon>
        <taxon>PACMAD clade</taxon>
        <taxon>Arundinoideae</taxon>
        <taxon>Arundineae</taxon>
        <taxon>Arundo</taxon>
    </lineage>
</organism>
<evidence type="ECO:0000313" key="1">
    <source>
        <dbReference type="EMBL" id="JAD80836.1"/>
    </source>
</evidence>
<name>A0A0A9CYZ6_ARUDO</name>
<protein>
    <submittedName>
        <fullName evidence="1">Uncharacterized protein</fullName>
    </submittedName>
</protein>
<sequence>MGKSWYAVNYWYQKYTISLHRSLLN</sequence>
<proteinExistence type="predicted"/>
<reference evidence="1" key="2">
    <citation type="journal article" date="2015" name="Data Brief">
        <title>Shoot transcriptome of the giant reed, Arundo donax.</title>
        <authorList>
            <person name="Barrero R.A."/>
            <person name="Guerrero F.D."/>
            <person name="Moolhuijzen P."/>
            <person name="Goolsby J.A."/>
            <person name="Tidwell J."/>
            <person name="Bellgard S.E."/>
            <person name="Bellgard M.I."/>
        </authorList>
    </citation>
    <scope>NUCLEOTIDE SEQUENCE</scope>
    <source>
        <tissue evidence="1">Shoot tissue taken approximately 20 cm above the soil surface</tissue>
    </source>
</reference>
<reference evidence="1" key="1">
    <citation type="submission" date="2014-09" db="EMBL/GenBank/DDBJ databases">
        <authorList>
            <person name="Magalhaes I.L.F."/>
            <person name="Oliveira U."/>
            <person name="Santos F.R."/>
            <person name="Vidigal T.H.D.A."/>
            <person name="Brescovit A.D."/>
            <person name="Santos A.J."/>
        </authorList>
    </citation>
    <scope>NUCLEOTIDE SEQUENCE</scope>
    <source>
        <tissue evidence="1">Shoot tissue taken approximately 20 cm above the soil surface</tissue>
    </source>
</reference>
<dbReference type="EMBL" id="GBRH01217059">
    <property type="protein sequence ID" value="JAD80836.1"/>
    <property type="molecule type" value="Transcribed_RNA"/>
</dbReference>
<accession>A0A0A9CYZ6</accession>